<dbReference type="FunFam" id="3.40.50.1360:FF:000006">
    <property type="entry name" value="Glucitol operon repressor"/>
    <property type="match status" value="1"/>
</dbReference>
<evidence type="ECO:0000256" key="2">
    <source>
        <dbReference type="ARBA" id="ARBA00023125"/>
    </source>
</evidence>
<dbReference type="InterPro" id="IPR037171">
    <property type="entry name" value="NagB/RpiA_transferase-like"/>
</dbReference>
<evidence type="ECO:0000256" key="1">
    <source>
        <dbReference type="ARBA" id="ARBA00023015"/>
    </source>
</evidence>
<dbReference type="PROSITE" id="PS51000">
    <property type="entry name" value="HTH_DEOR_2"/>
    <property type="match status" value="1"/>
</dbReference>
<dbReference type="SMART" id="SM00420">
    <property type="entry name" value="HTH_DEOR"/>
    <property type="match status" value="1"/>
</dbReference>
<proteinExistence type="predicted"/>
<dbReference type="SUPFAM" id="SSF100950">
    <property type="entry name" value="NagB/RpiA/CoA transferase-like"/>
    <property type="match status" value="1"/>
</dbReference>
<dbReference type="SMART" id="SM01134">
    <property type="entry name" value="DeoRC"/>
    <property type="match status" value="1"/>
</dbReference>
<reference evidence="6" key="1">
    <citation type="submission" date="2017-04" db="EMBL/GenBank/DDBJ databases">
        <authorList>
            <person name="Varghese N."/>
            <person name="Submissions S."/>
        </authorList>
    </citation>
    <scope>NUCLEOTIDE SEQUENCE [LARGE SCALE GENOMIC DNA]</scope>
    <source>
        <strain evidence="6">DSM 23072</strain>
    </source>
</reference>
<dbReference type="Pfam" id="PF00455">
    <property type="entry name" value="DeoRC"/>
    <property type="match status" value="1"/>
</dbReference>
<dbReference type="SUPFAM" id="SSF46785">
    <property type="entry name" value="Winged helix' DNA-binding domain"/>
    <property type="match status" value="1"/>
</dbReference>
<dbReference type="InterPro" id="IPR050313">
    <property type="entry name" value="Carb_Metab_HTH_regulators"/>
</dbReference>
<dbReference type="GO" id="GO:0003700">
    <property type="term" value="F:DNA-binding transcription factor activity"/>
    <property type="evidence" value="ECO:0007669"/>
    <property type="project" value="InterPro"/>
</dbReference>
<dbReference type="Gene3D" id="3.40.50.1360">
    <property type="match status" value="1"/>
</dbReference>
<evidence type="ECO:0000313" key="5">
    <source>
        <dbReference type="EMBL" id="SMB83612.1"/>
    </source>
</evidence>
<gene>
    <name evidence="5" type="ORF">SAMN05660772_00646</name>
</gene>
<name>A0A1W1UR77_9PAST</name>
<dbReference type="InterPro" id="IPR018356">
    <property type="entry name" value="Tscrpt_reg_HTH_DeoR_CS"/>
</dbReference>
<dbReference type="InterPro" id="IPR014036">
    <property type="entry name" value="DeoR-like_C"/>
</dbReference>
<dbReference type="PROSITE" id="PS00894">
    <property type="entry name" value="HTH_DEOR_1"/>
    <property type="match status" value="1"/>
</dbReference>
<accession>A0A1W1UR77</accession>
<feature type="domain" description="HTH deoR-type" evidence="4">
    <location>
        <begin position="3"/>
        <end position="58"/>
    </location>
</feature>
<dbReference type="STRING" id="1122938.SAMN05660772_00646"/>
<keyword evidence="2" id="KW-0238">DNA-binding</keyword>
<dbReference type="PANTHER" id="PTHR30363">
    <property type="entry name" value="HTH-TYPE TRANSCRIPTIONAL REGULATOR SRLR-RELATED"/>
    <property type="match status" value="1"/>
</dbReference>
<keyword evidence="6" id="KW-1185">Reference proteome</keyword>
<dbReference type="GO" id="GO:0003677">
    <property type="term" value="F:DNA binding"/>
    <property type="evidence" value="ECO:0007669"/>
    <property type="project" value="UniProtKB-KW"/>
</dbReference>
<keyword evidence="3" id="KW-0804">Transcription</keyword>
<dbReference type="EMBL" id="FWWV01000013">
    <property type="protein sequence ID" value="SMB83612.1"/>
    <property type="molecule type" value="Genomic_DNA"/>
</dbReference>
<dbReference type="Proteomes" id="UP000192408">
    <property type="component" value="Unassembled WGS sequence"/>
</dbReference>
<dbReference type="PANTHER" id="PTHR30363:SF57">
    <property type="entry name" value="GLUCITOL OPERON REPRESSOR"/>
    <property type="match status" value="1"/>
</dbReference>
<protein>
    <submittedName>
        <fullName evidence="5">Transcriptional regulator, DeoR family</fullName>
    </submittedName>
</protein>
<organism evidence="5 6">
    <name type="scientific">Pasteurella testudinis DSM 23072</name>
    <dbReference type="NCBI Taxonomy" id="1122938"/>
    <lineage>
        <taxon>Bacteria</taxon>
        <taxon>Pseudomonadati</taxon>
        <taxon>Pseudomonadota</taxon>
        <taxon>Gammaproteobacteria</taxon>
        <taxon>Pasteurellales</taxon>
        <taxon>Pasteurellaceae</taxon>
        <taxon>Pasteurella</taxon>
    </lineage>
</organism>
<dbReference type="InterPro" id="IPR036390">
    <property type="entry name" value="WH_DNA-bd_sf"/>
</dbReference>
<evidence type="ECO:0000313" key="6">
    <source>
        <dbReference type="Proteomes" id="UP000192408"/>
    </source>
</evidence>
<dbReference type="NCBIfam" id="NF007753">
    <property type="entry name" value="PRK10434.1"/>
    <property type="match status" value="1"/>
</dbReference>
<dbReference type="InterPro" id="IPR001034">
    <property type="entry name" value="DeoR_HTH"/>
</dbReference>
<dbReference type="RefSeq" id="WP_084256789.1">
    <property type="nucleotide sequence ID" value="NZ_FWWV01000013.1"/>
</dbReference>
<keyword evidence="1" id="KW-0805">Transcription regulation</keyword>
<dbReference type="Pfam" id="PF08220">
    <property type="entry name" value="HTH_DeoR"/>
    <property type="match status" value="1"/>
</dbReference>
<evidence type="ECO:0000259" key="4">
    <source>
        <dbReference type="PROSITE" id="PS51000"/>
    </source>
</evidence>
<sequence length="254" mass="27875">MKPKERQAAIIDYLEVHGKTPVDNLANHFKTTGATIRKDLTALEESGKVLRTYGSVVLTNNDEGDLPIINKANINLENKKKIAKAAVELIKEGDSMIIDAGSTVLQMIPFLSKVDNLTIMTNSLHIINSLANLDKNYELLMCGGTYRPKSASFHGILAESTFEKFAFDKLFIGTDGFDLNVGSTTFNEVHGVSTAMCNAAQQIILLADSSKFGRRSPNVVCPLEKIDTIITDKGLDRQIYQTLTAKNIRVILAD</sequence>
<evidence type="ECO:0000256" key="3">
    <source>
        <dbReference type="ARBA" id="ARBA00023163"/>
    </source>
</evidence>
<dbReference type="AlphaFoldDB" id="A0A1W1UR77"/>